<name>A0A433NA92_CHLFR</name>
<feature type="domain" description="Probable transposase IS891/IS1136/IS1341" evidence="9">
    <location>
        <begin position="180"/>
        <end position="298"/>
    </location>
</feature>
<keyword evidence="5" id="KW-0862">Zinc</keyword>
<evidence type="ECO:0000256" key="2">
    <source>
        <dbReference type="ARBA" id="ARBA00011044"/>
    </source>
</evidence>
<dbReference type="NCBIfam" id="TIGR01766">
    <property type="entry name" value="IS200/IS605 family accessory protein TnpB-like domain"/>
    <property type="match status" value="1"/>
</dbReference>
<feature type="domain" description="Cas12f1-like TNB" evidence="10">
    <location>
        <begin position="310"/>
        <end position="377"/>
    </location>
</feature>
<evidence type="ECO:0000259" key="10">
    <source>
        <dbReference type="Pfam" id="PF07282"/>
    </source>
</evidence>
<dbReference type="STRING" id="211165.GCA_000317285_00879"/>
<dbReference type="GO" id="GO:0003677">
    <property type="term" value="F:DNA binding"/>
    <property type="evidence" value="ECO:0007669"/>
    <property type="project" value="UniProtKB-KW"/>
</dbReference>
<organism evidence="12 13">
    <name type="scientific">Chlorogloeopsis fritschii PCC 6912</name>
    <dbReference type="NCBI Taxonomy" id="211165"/>
    <lineage>
        <taxon>Bacteria</taxon>
        <taxon>Bacillati</taxon>
        <taxon>Cyanobacteriota</taxon>
        <taxon>Cyanophyceae</taxon>
        <taxon>Nostocales</taxon>
        <taxon>Chlorogloeopsidaceae</taxon>
        <taxon>Chlorogloeopsis</taxon>
    </lineage>
</organism>
<dbReference type="InterPro" id="IPR010095">
    <property type="entry name" value="Cas12f1-like_TNB"/>
</dbReference>
<dbReference type="InterPro" id="IPR001959">
    <property type="entry name" value="Transposase"/>
</dbReference>
<evidence type="ECO:0000259" key="11">
    <source>
        <dbReference type="Pfam" id="PF12323"/>
    </source>
</evidence>
<feature type="compositionally biased region" description="Polar residues" evidence="8">
    <location>
        <begin position="426"/>
        <end position="438"/>
    </location>
</feature>
<dbReference type="AlphaFoldDB" id="A0A433NA92"/>
<evidence type="ECO:0000259" key="9">
    <source>
        <dbReference type="Pfam" id="PF01385"/>
    </source>
</evidence>
<dbReference type="PANTHER" id="PTHR30405:SF25">
    <property type="entry name" value="RNA-GUIDED DNA ENDONUCLEASE INSQ-RELATED"/>
    <property type="match status" value="1"/>
</dbReference>
<protein>
    <submittedName>
        <fullName evidence="12">Transposase</fullName>
    </submittedName>
</protein>
<feature type="compositionally biased region" description="Basic residues" evidence="8">
    <location>
        <begin position="402"/>
        <end position="411"/>
    </location>
</feature>
<dbReference type="RefSeq" id="WP_016873441.1">
    <property type="nucleotide sequence ID" value="NZ_AJLN01000044.1"/>
</dbReference>
<comment type="similarity">
    <text evidence="1">In the C-terminal section; belongs to the transposase 35 family.</text>
</comment>
<evidence type="ECO:0000256" key="5">
    <source>
        <dbReference type="ARBA" id="ARBA00022833"/>
    </source>
</evidence>
<feature type="domain" description="Transposase putative helix-turn-helix" evidence="11">
    <location>
        <begin position="1"/>
        <end position="47"/>
    </location>
</feature>
<reference evidence="12 13" key="1">
    <citation type="journal article" date="2019" name="Genome Biol. Evol.">
        <title>Day and night: Metabolic profiles and evolutionary relationships of six axenic non-marine cyanobacteria.</title>
        <authorList>
            <person name="Will S.E."/>
            <person name="Henke P."/>
            <person name="Boedeker C."/>
            <person name="Huang S."/>
            <person name="Brinkmann H."/>
            <person name="Rohde M."/>
            <person name="Jarek M."/>
            <person name="Friedl T."/>
            <person name="Seufert S."/>
            <person name="Schumacher M."/>
            <person name="Overmann J."/>
            <person name="Neumann-Schaal M."/>
            <person name="Petersen J."/>
        </authorList>
    </citation>
    <scope>NUCLEOTIDE SEQUENCE [LARGE SCALE GENOMIC DNA]</scope>
    <source>
        <strain evidence="12 13">PCC 6912</strain>
    </source>
</reference>
<evidence type="ECO:0000256" key="1">
    <source>
        <dbReference type="ARBA" id="ARBA00008761"/>
    </source>
</evidence>
<sequence length="438" mass="48852">MLHKVVQVRLYPTKEQQAQLAQAFGCSRWWWNYALNKSIEAYKETGKGLGRSALNALLLALKKAEDTCWLADCYSQVLQATTLNLTTAYKNFFEGRVGFPKFKSKHGKQSIQYPQNVKIVDGESSPEGGFPSVGNWRTRKGNVKLPGNIGIVKAKIHRPIEGKIKTVTVSKTPSGKYLASILTEVEGEKPTTTEGKIYGVDLGLKHFAVVTDGKKVSKYDNPKHIAKHEKNLKRKQKKLARKQKGSNSRNRYRKVVAKVYERVSNSRQDFLHKLSYKLVSDSQAVIVENLHLLGMVRNHKLAASISDCGWGMFTNFLAYKLERKGAKLVEIDRWFPSSKLCSHCFYQIGEMPLDVREWTCPHCGTDHDRDGNASINIRAEGIRMLKADGSAVSAVGGEVRPKMGRKSHLRHSPMSTEAHAVPTGSALGSSLSPSDNSR</sequence>
<keyword evidence="13" id="KW-1185">Reference proteome</keyword>
<evidence type="ECO:0000256" key="4">
    <source>
        <dbReference type="ARBA" id="ARBA00022723"/>
    </source>
</evidence>
<keyword evidence="7" id="KW-0233">DNA recombination</keyword>
<dbReference type="InterPro" id="IPR021027">
    <property type="entry name" value="Transposase_put_HTH"/>
</dbReference>
<dbReference type="Pfam" id="PF01385">
    <property type="entry name" value="OrfB_IS605"/>
    <property type="match status" value="1"/>
</dbReference>
<comment type="similarity">
    <text evidence="2">In the N-terminal section; belongs to the transposase 2 family.</text>
</comment>
<evidence type="ECO:0000256" key="7">
    <source>
        <dbReference type="ARBA" id="ARBA00023172"/>
    </source>
</evidence>
<feature type="region of interest" description="Disordered" evidence="8">
    <location>
        <begin position="225"/>
        <end position="248"/>
    </location>
</feature>
<keyword evidence="3" id="KW-0815">Transposition</keyword>
<dbReference type="Proteomes" id="UP000268857">
    <property type="component" value="Unassembled WGS sequence"/>
</dbReference>
<evidence type="ECO:0000313" key="13">
    <source>
        <dbReference type="Proteomes" id="UP000268857"/>
    </source>
</evidence>
<dbReference type="GO" id="GO:0006310">
    <property type="term" value="P:DNA recombination"/>
    <property type="evidence" value="ECO:0007669"/>
    <property type="project" value="UniProtKB-KW"/>
</dbReference>
<dbReference type="Pfam" id="PF12323">
    <property type="entry name" value="HTH_OrfB_IS605"/>
    <property type="match status" value="1"/>
</dbReference>
<accession>A0A433NA92</accession>
<gene>
    <name evidence="12" type="ORF">PCC6912_34790</name>
</gene>
<comment type="caution">
    <text evidence="12">The sequence shown here is derived from an EMBL/GenBank/DDBJ whole genome shotgun (WGS) entry which is preliminary data.</text>
</comment>
<dbReference type="PANTHER" id="PTHR30405">
    <property type="entry name" value="TRANSPOSASE"/>
    <property type="match status" value="1"/>
</dbReference>
<dbReference type="GO" id="GO:0032196">
    <property type="term" value="P:transposition"/>
    <property type="evidence" value="ECO:0007669"/>
    <property type="project" value="UniProtKB-KW"/>
</dbReference>
<keyword evidence="4" id="KW-0479">Metal-binding</keyword>
<evidence type="ECO:0000313" key="12">
    <source>
        <dbReference type="EMBL" id="RUR78714.1"/>
    </source>
</evidence>
<evidence type="ECO:0000256" key="6">
    <source>
        <dbReference type="ARBA" id="ARBA00023125"/>
    </source>
</evidence>
<dbReference type="NCBIfam" id="NF040570">
    <property type="entry name" value="guided_TnpB"/>
    <property type="match status" value="1"/>
</dbReference>
<dbReference type="EMBL" id="RSCJ01000014">
    <property type="protein sequence ID" value="RUR78714.1"/>
    <property type="molecule type" value="Genomic_DNA"/>
</dbReference>
<feature type="region of interest" description="Disordered" evidence="8">
    <location>
        <begin position="402"/>
        <end position="438"/>
    </location>
</feature>
<keyword evidence="6" id="KW-0238">DNA-binding</keyword>
<dbReference type="Pfam" id="PF07282">
    <property type="entry name" value="Cas12f1-like_TNB"/>
    <property type="match status" value="1"/>
</dbReference>
<evidence type="ECO:0000256" key="3">
    <source>
        <dbReference type="ARBA" id="ARBA00022578"/>
    </source>
</evidence>
<dbReference type="OrthoDB" id="443538at2"/>
<proteinExistence type="inferred from homology"/>
<evidence type="ECO:0000256" key="8">
    <source>
        <dbReference type="SAM" id="MobiDB-lite"/>
    </source>
</evidence>
<dbReference type="InterPro" id="IPR051399">
    <property type="entry name" value="RNA-guided_DNA_endo/Transpos"/>
</dbReference>
<dbReference type="GO" id="GO:0046872">
    <property type="term" value="F:metal ion binding"/>
    <property type="evidence" value="ECO:0007669"/>
    <property type="project" value="UniProtKB-KW"/>
</dbReference>